<dbReference type="RefSeq" id="XP_010263576.1">
    <property type="nucleotide sequence ID" value="XM_010265274.2"/>
</dbReference>
<dbReference type="eggNOG" id="ENOG502QUG3">
    <property type="taxonomic scope" value="Eukaryota"/>
</dbReference>
<evidence type="ECO:0000256" key="3">
    <source>
        <dbReference type="ARBA" id="ARBA00023015"/>
    </source>
</evidence>
<dbReference type="AlphaFoldDB" id="A0A1U8A8B0"/>
<dbReference type="GO" id="GO:0046983">
    <property type="term" value="F:protein dimerization activity"/>
    <property type="evidence" value="ECO:0007669"/>
    <property type="project" value="InterPro"/>
</dbReference>
<dbReference type="PANTHER" id="PTHR16223">
    <property type="entry name" value="TRANSCRIPTION FACTOR BHLH83-RELATED"/>
    <property type="match status" value="1"/>
</dbReference>
<accession>A0A1U8A8B0</accession>
<keyword evidence="4" id="KW-0238">DNA-binding</keyword>
<reference evidence="9" key="1">
    <citation type="submission" date="2025-08" db="UniProtKB">
        <authorList>
            <consortium name="RefSeq"/>
        </authorList>
    </citation>
    <scope>IDENTIFICATION</scope>
</reference>
<dbReference type="GeneID" id="104601802"/>
<feature type="region of interest" description="Disordered" evidence="7">
    <location>
        <begin position="279"/>
        <end position="316"/>
    </location>
</feature>
<dbReference type="GO" id="GO:0000978">
    <property type="term" value="F:RNA polymerase II cis-regulatory region sequence-specific DNA binding"/>
    <property type="evidence" value="ECO:0000318"/>
    <property type="project" value="GO_Central"/>
</dbReference>
<protein>
    <submittedName>
        <fullName evidence="9">Transcription factor bHLH110-like isoform X1</fullName>
    </submittedName>
</protein>
<evidence type="ECO:0000256" key="5">
    <source>
        <dbReference type="ARBA" id="ARBA00023163"/>
    </source>
</evidence>
<comment type="subcellular location">
    <subcellularLocation>
        <location evidence="1">Nucleus</location>
    </subcellularLocation>
</comment>
<gene>
    <name evidence="9" type="primary">LOC104601802</name>
</gene>
<keyword evidence="5" id="KW-0804">Transcription</keyword>
<proteinExistence type="predicted"/>
<keyword evidence="8" id="KW-1185">Reference proteome</keyword>
<dbReference type="GO" id="GO:0000981">
    <property type="term" value="F:DNA-binding transcription factor activity, RNA polymerase II-specific"/>
    <property type="evidence" value="ECO:0000318"/>
    <property type="project" value="GO_Central"/>
</dbReference>
<dbReference type="PANTHER" id="PTHR16223:SF56">
    <property type="entry name" value="TRANSCRIPTION FACTOR BHLH110"/>
    <property type="match status" value="1"/>
</dbReference>
<dbReference type="InterPro" id="IPR045843">
    <property type="entry name" value="IND-like"/>
</dbReference>
<keyword evidence="3" id="KW-0805">Transcription regulation</keyword>
<evidence type="ECO:0000256" key="7">
    <source>
        <dbReference type="SAM" id="MobiDB-lite"/>
    </source>
</evidence>
<dbReference type="OMA" id="KQGGSTM"/>
<dbReference type="CDD" id="cd11393">
    <property type="entry name" value="bHLH_AtbHLH_like"/>
    <property type="match status" value="1"/>
</dbReference>
<dbReference type="KEGG" id="nnu:104601802"/>
<evidence type="ECO:0000256" key="6">
    <source>
        <dbReference type="ARBA" id="ARBA00023242"/>
    </source>
</evidence>
<dbReference type="InterPro" id="IPR036638">
    <property type="entry name" value="HLH_DNA-bd_sf"/>
</dbReference>
<evidence type="ECO:0000256" key="2">
    <source>
        <dbReference type="ARBA" id="ARBA00011738"/>
    </source>
</evidence>
<dbReference type="SUPFAM" id="SSF47459">
    <property type="entry name" value="HLH, helix-loop-helix DNA-binding domain"/>
    <property type="match status" value="1"/>
</dbReference>
<organism evidence="8 9">
    <name type="scientific">Nelumbo nucifera</name>
    <name type="common">Sacred lotus</name>
    <dbReference type="NCBI Taxonomy" id="4432"/>
    <lineage>
        <taxon>Eukaryota</taxon>
        <taxon>Viridiplantae</taxon>
        <taxon>Streptophyta</taxon>
        <taxon>Embryophyta</taxon>
        <taxon>Tracheophyta</taxon>
        <taxon>Spermatophyta</taxon>
        <taxon>Magnoliopsida</taxon>
        <taxon>Proteales</taxon>
        <taxon>Nelumbonaceae</taxon>
        <taxon>Nelumbo</taxon>
    </lineage>
</organism>
<feature type="compositionally biased region" description="Polar residues" evidence="7">
    <location>
        <begin position="279"/>
        <end position="302"/>
    </location>
</feature>
<dbReference type="FunCoup" id="A0A1U8A8B0">
    <property type="interactions" value="641"/>
</dbReference>
<evidence type="ECO:0000256" key="4">
    <source>
        <dbReference type="ARBA" id="ARBA00023125"/>
    </source>
</evidence>
<dbReference type="FunFam" id="4.10.280.10:FF:000032">
    <property type="entry name" value="Transcription factor bHLH123 family"/>
    <property type="match status" value="1"/>
</dbReference>
<name>A0A1U8A8B0_NELNU</name>
<dbReference type="InterPro" id="IPR045239">
    <property type="entry name" value="bHLH95_bHLH"/>
</dbReference>
<dbReference type="Gene3D" id="4.10.280.10">
    <property type="entry name" value="Helix-loop-helix DNA-binding domain"/>
    <property type="match status" value="1"/>
</dbReference>
<sequence>MESANLHHQHHQLQEQLVAGSPSLATPSFYGVGSNSHAWNSNLLNDGSFNQNIGGVLANSRDLRQNSDTLISSSVNNSMFQDLGFHWDSNASGSFTNHSSHQPHLAKIKELSDSFPKLSQTVSNVEEFHLPSTSYVKNEQQSCHNPTDKMLLKTLASGCQNNTLQHSAGESYADAQSCASTSSFGGLPPPSSGGRNFSQIFPSINISNMYSSSLPFSSSLGVNLQALDFLSSTKFGGSLTQQPSPSHLGMLRDSLSFGVDQLQQSSLIRSFNSPNKVSSFTNRVTETKKPSNSSEPKVSQAATKKPRFESRSSFPPFKVRKEKLGDRIAALQQLVSPFGKTDTASVLMEAIGYIKFLQDQVETLSVPYMKSSRNKICRTMEGGSGDGDRNDEQKQDLRSRGLCLVPLSCTSYFTNDAGGVWPPPNFGGGT</sequence>
<evidence type="ECO:0000313" key="9">
    <source>
        <dbReference type="RefSeq" id="XP_010263576.1"/>
    </source>
</evidence>
<dbReference type="Proteomes" id="UP000189703">
    <property type="component" value="Unplaced"/>
</dbReference>
<dbReference type="PROSITE" id="PS50888">
    <property type="entry name" value="BHLH"/>
    <property type="match status" value="1"/>
</dbReference>
<comment type="subunit">
    <text evidence="2">Homodimer.</text>
</comment>
<dbReference type="GO" id="GO:0005634">
    <property type="term" value="C:nucleus"/>
    <property type="evidence" value="ECO:0000318"/>
    <property type="project" value="GO_Central"/>
</dbReference>
<keyword evidence="6" id="KW-0539">Nucleus</keyword>
<evidence type="ECO:0000313" key="8">
    <source>
        <dbReference type="Proteomes" id="UP000189703"/>
    </source>
</evidence>
<dbReference type="OrthoDB" id="760019at2759"/>
<dbReference type="InterPro" id="IPR011598">
    <property type="entry name" value="bHLH_dom"/>
</dbReference>
<evidence type="ECO:0000256" key="1">
    <source>
        <dbReference type="ARBA" id="ARBA00004123"/>
    </source>
</evidence>
<dbReference type="GO" id="GO:0006357">
    <property type="term" value="P:regulation of transcription by RNA polymerase II"/>
    <property type="evidence" value="ECO:0000318"/>
    <property type="project" value="GO_Central"/>
</dbReference>